<feature type="domain" description="Fatty acid desaturase" evidence="14">
    <location>
        <begin position="11"/>
        <end position="226"/>
    </location>
</feature>
<evidence type="ECO:0000259" key="14">
    <source>
        <dbReference type="Pfam" id="PF00487"/>
    </source>
</evidence>
<keyword evidence="6 13" id="KW-1133">Transmembrane helix</keyword>
<evidence type="ECO:0000256" key="4">
    <source>
        <dbReference type="ARBA" id="ARBA00022692"/>
    </source>
</evidence>
<keyword evidence="3" id="KW-0444">Lipid biosynthesis</keyword>
<feature type="transmembrane region" description="Helical" evidence="13">
    <location>
        <begin position="127"/>
        <end position="145"/>
    </location>
</feature>
<dbReference type="Pfam" id="PF00487">
    <property type="entry name" value="FA_desaturase"/>
    <property type="match status" value="1"/>
</dbReference>
<evidence type="ECO:0000256" key="1">
    <source>
        <dbReference type="ARBA" id="ARBA00004141"/>
    </source>
</evidence>
<gene>
    <name evidence="15" type="ORF">OV287_02555</name>
</gene>
<keyword evidence="7" id="KW-0560">Oxidoreductase</keyword>
<evidence type="ECO:0000256" key="7">
    <source>
        <dbReference type="ARBA" id="ARBA00023002"/>
    </source>
</evidence>
<comment type="caution">
    <text evidence="15">The sequence shown here is derived from an EMBL/GenBank/DDBJ whole genome shotgun (WGS) entry which is preliminary data.</text>
</comment>
<keyword evidence="8" id="KW-0408">Iron</keyword>
<keyword evidence="10 13" id="KW-0472">Membrane</keyword>
<evidence type="ECO:0000256" key="3">
    <source>
        <dbReference type="ARBA" id="ARBA00022516"/>
    </source>
</evidence>
<protein>
    <submittedName>
        <fullName evidence="15">Acyl-CoA desaturase</fullName>
    </submittedName>
</protein>
<evidence type="ECO:0000256" key="2">
    <source>
        <dbReference type="ARBA" id="ARBA00008749"/>
    </source>
</evidence>
<keyword evidence="9" id="KW-0443">Lipid metabolism</keyword>
<keyword evidence="11" id="KW-0275">Fatty acid biosynthesis</keyword>
<comment type="similarity">
    <text evidence="2">Belongs to the fatty acid desaturase type 2 family.</text>
</comment>
<dbReference type="PANTHER" id="PTHR11351:SF31">
    <property type="entry name" value="DESATURASE 1, ISOFORM A-RELATED"/>
    <property type="match status" value="1"/>
</dbReference>
<evidence type="ECO:0000256" key="12">
    <source>
        <dbReference type="SAM" id="MobiDB-lite"/>
    </source>
</evidence>
<comment type="subcellular location">
    <subcellularLocation>
        <location evidence="1">Membrane</location>
        <topology evidence="1">Multi-pass membrane protein</topology>
    </subcellularLocation>
</comment>
<dbReference type="Proteomes" id="UP001207654">
    <property type="component" value="Unassembled WGS sequence"/>
</dbReference>
<keyword evidence="4 13" id="KW-0812">Transmembrane</keyword>
<keyword evidence="16" id="KW-1185">Reference proteome</keyword>
<evidence type="ECO:0000256" key="9">
    <source>
        <dbReference type="ARBA" id="ARBA00023098"/>
    </source>
</evidence>
<dbReference type="RefSeq" id="WP_267532363.1">
    <property type="nucleotide sequence ID" value="NZ_JAPNKA010000001.1"/>
</dbReference>
<evidence type="ECO:0000313" key="15">
    <source>
        <dbReference type="EMBL" id="MCY1073352.1"/>
    </source>
</evidence>
<evidence type="ECO:0000256" key="11">
    <source>
        <dbReference type="ARBA" id="ARBA00023160"/>
    </source>
</evidence>
<evidence type="ECO:0000256" key="13">
    <source>
        <dbReference type="SAM" id="Phobius"/>
    </source>
</evidence>
<evidence type="ECO:0000256" key="8">
    <source>
        <dbReference type="ARBA" id="ARBA00023004"/>
    </source>
</evidence>
<evidence type="ECO:0000256" key="10">
    <source>
        <dbReference type="ARBA" id="ARBA00023136"/>
    </source>
</evidence>
<evidence type="ECO:0000313" key="16">
    <source>
        <dbReference type="Proteomes" id="UP001207654"/>
    </source>
</evidence>
<name>A0ABT3ZVB3_9BACT</name>
<accession>A0ABT3ZVB3</accession>
<sequence>MVYAFFISHWMLCVLMQSLFQHRYAAHRMFTMGPRTERALHLLTYLIQGSSYLSPRAYAILHREHHAYSDTEKDPHSPHFYKDVVRMMLFTKGRYEAYAYEREQPEPRFRGGYPEWPLVDRTLAQSWLMTLVWVGLYSAFYVAFATSPWQFLLLPLHFVMGPIHGAIVNWCGHKYGYRNFPSSDRSHNTLPMDFLTMGELFQNNHHRFCMSPNFAARRWELDPTWQVIRVLAWFGLIQIATPQRAVYPDPRPQQTGEPTHVEIQTA</sequence>
<feature type="transmembrane region" description="Helical" evidence="13">
    <location>
        <begin position="6"/>
        <end position="25"/>
    </location>
</feature>
<keyword evidence="5" id="KW-0276">Fatty acid metabolism</keyword>
<proteinExistence type="inferred from homology"/>
<dbReference type="InterPro" id="IPR015876">
    <property type="entry name" value="Acyl-CoA_DS"/>
</dbReference>
<dbReference type="CDD" id="cd03505">
    <property type="entry name" value="Delta9-FADS-like"/>
    <property type="match status" value="1"/>
</dbReference>
<dbReference type="InterPro" id="IPR005804">
    <property type="entry name" value="FA_desaturase_dom"/>
</dbReference>
<feature type="compositionally biased region" description="Polar residues" evidence="12">
    <location>
        <begin position="252"/>
        <end position="266"/>
    </location>
</feature>
<organism evidence="15 16">
    <name type="scientific">Archangium lansingense</name>
    <dbReference type="NCBI Taxonomy" id="2995310"/>
    <lineage>
        <taxon>Bacteria</taxon>
        <taxon>Pseudomonadati</taxon>
        <taxon>Myxococcota</taxon>
        <taxon>Myxococcia</taxon>
        <taxon>Myxococcales</taxon>
        <taxon>Cystobacterineae</taxon>
        <taxon>Archangiaceae</taxon>
        <taxon>Archangium</taxon>
    </lineage>
</organism>
<evidence type="ECO:0000256" key="5">
    <source>
        <dbReference type="ARBA" id="ARBA00022832"/>
    </source>
</evidence>
<feature type="region of interest" description="Disordered" evidence="12">
    <location>
        <begin position="247"/>
        <end position="266"/>
    </location>
</feature>
<reference evidence="15 16" key="1">
    <citation type="submission" date="2022-11" db="EMBL/GenBank/DDBJ databases">
        <title>Minimal conservation of predation-associated metabolite biosynthetic gene clusters underscores biosynthetic potential of Myxococcota including descriptions for ten novel species: Archangium lansinium sp. nov., Myxococcus landrumus sp. nov., Nannocystis bai.</title>
        <authorList>
            <person name="Ahearne A."/>
            <person name="Stevens C."/>
            <person name="Phillips K."/>
        </authorList>
    </citation>
    <scope>NUCLEOTIDE SEQUENCE [LARGE SCALE GENOMIC DNA]</scope>
    <source>
        <strain evidence="15 16">MIWBW</strain>
    </source>
</reference>
<dbReference type="EMBL" id="JAPNKA010000001">
    <property type="protein sequence ID" value="MCY1073352.1"/>
    <property type="molecule type" value="Genomic_DNA"/>
</dbReference>
<evidence type="ECO:0000256" key="6">
    <source>
        <dbReference type="ARBA" id="ARBA00022989"/>
    </source>
</evidence>
<dbReference type="PANTHER" id="PTHR11351">
    <property type="entry name" value="ACYL-COA DESATURASE"/>
    <property type="match status" value="1"/>
</dbReference>